<dbReference type="STRING" id="1855383.SAMN05216548_10171"/>
<dbReference type="InterPro" id="IPR050879">
    <property type="entry name" value="Acyltransferase_3"/>
</dbReference>
<accession>A0A1H8Z8Q1</accession>
<dbReference type="AlphaFoldDB" id="A0A1H8Z8Q1"/>
<keyword evidence="3" id="KW-0378">Hydrolase</keyword>
<feature type="transmembrane region" description="Helical" evidence="1">
    <location>
        <begin position="140"/>
        <end position="161"/>
    </location>
</feature>
<keyword evidence="3" id="KW-0012">Acyltransferase</keyword>
<keyword evidence="1" id="KW-1133">Transmembrane helix</keyword>
<keyword evidence="4" id="KW-1185">Reference proteome</keyword>
<evidence type="ECO:0000313" key="3">
    <source>
        <dbReference type="EMBL" id="SEP60647.1"/>
    </source>
</evidence>
<reference evidence="3 4" key="1">
    <citation type="submission" date="2016-10" db="EMBL/GenBank/DDBJ databases">
        <authorList>
            <person name="de Groot N.N."/>
        </authorList>
    </citation>
    <scope>NUCLEOTIDE SEQUENCE [LARGE SCALE GENOMIC DNA]</scope>
    <source>
        <strain evidence="3 4">A52C2</strain>
    </source>
</reference>
<protein>
    <submittedName>
        <fullName evidence="3">Peptidoglycan/LPS O-acetylase OafA/YrhL, contains acyltransferase and SGNH-hydrolase domains</fullName>
    </submittedName>
</protein>
<evidence type="ECO:0000256" key="1">
    <source>
        <dbReference type="SAM" id="Phobius"/>
    </source>
</evidence>
<name>A0A1H8Z8Q1_9HYPH</name>
<dbReference type="InterPro" id="IPR002656">
    <property type="entry name" value="Acyl_transf_3_dom"/>
</dbReference>
<feature type="domain" description="Acyltransferase 3" evidence="2">
    <location>
        <begin position="9"/>
        <end position="362"/>
    </location>
</feature>
<dbReference type="GO" id="GO:0016747">
    <property type="term" value="F:acyltransferase activity, transferring groups other than amino-acyl groups"/>
    <property type="evidence" value="ECO:0007669"/>
    <property type="project" value="InterPro"/>
</dbReference>
<keyword evidence="1" id="KW-0472">Membrane</keyword>
<organism evidence="3 4">
    <name type="scientific">Faunimonas pinastri</name>
    <dbReference type="NCBI Taxonomy" id="1855383"/>
    <lineage>
        <taxon>Bacteria</taxon>
        <taxon>Pseudomonadati</taxon>
        <taxon>Pseudomonadota</taxon>
        <taxon>Alphaproteobacteria</taxon>
        <taxon>Hyphomicrobiales</taxon>
        <taxon>Afifellaceae</taxon>
        <taxon>Faunimonas</taxon>
    </lineage>
</organism>
<dbReference type="Pfam" id="PF01757">
    <property type="entry name" value="Acyl_transf_3"/>
    <property type="match status" value="1"/>
</dbReference>
<evidence type="ECO:0000259" key="2">
    <source>
        <dbReference type="Pfam" id="PF01757"/>
    </source>
</evidence>
<feature type="transmembrane region" description="Helical" evidence="1">
    <location>
        <begin position="347"/>
        <end position="368"/>
    </location>
</feature>
<keyword evidence="3" id="KW-0808">Transferase</keyword>
<feature type="transmembrane region" description="Helical" evidence="1">
    <location>
        <begin position="214"/>
        <end position="232"/>
    </location>
</feature>
<sequence>MNSYKKDGSLEALRGVAAFFVIFWHIGLAFFPEFVSVPSRPDVTWSAANQIWFVVLNGASSVQFFFVLSGFVLTRRFFLTDDMSIIIRGAIKRWPRLIGPVLLGVLGSWFLFWTGAYAYVETGKLTGAGWLSTFGNAFHSGVRSHITLWHALAQGIFSVFFREETYFISDLWSMRSELIGSYVGFGLALFLGATRGKIVPGIFILTITFIMTSYLSWLMIAFPAGVALAWALPRKPQPLSILSLIPLLTVGLYLLGYSQGARGAFTPISMLVDGRVPYTFVTTVGACLLIFVVEACPAMRIALSGRWALFLGSISFPIYIVHVPILASLGAHFYLWYADGRSSAGAGFLAGAVTVVGAVIVAYPLAIFDRRWTKFVNRVTARVLADPGQPALSARQSFDEGGAATGTV</sequence>
<dbReference type="PANTHER" id="PTHR23028">
    <property type="entry name" value="ACETYLTRANSFERASE"/>
    <property type="match status" value="1"/>
</dbReference>
<evidence type="ECO:0000313" key="4">
    <source>
        <dbReference type="Proteomes" id="UP000199647"/>
    </source>
</evidence>
<feature type="transmembrane region" description="Helical" evidence="1">
    <location>
        <begin position="182"/>
        <end position="208"/>
    </location>
</feature>
<dbReference type="RefSeq" id="WP_177176634.1">
    <property type="nucleotide sequence ID" value="NZ_FOFG01000001.1"/>
</dbReference>
<feature type="transmembrane region" description="Helical" evidence="1">
    <location>
        <begin position="51"/>
        <end position="73"/>
    </location>
</feature>
<dbReference type="Proteomes" id="UP000199647">
    <property type="component" value="Unassembled WGS sequence"/>
</dbReference>
<proteinExistence type="predicted"/>
<feature type="transmembrane region" description="Helical" evidence="1">
    <location>
        <begin position="94"/>
        <end position="120"/>
    </location>
</feature>
<dbReference type="EMBL" id="FOFG01000001">
    <property type="protein sequence ID" value="SEP60647.1"/>
    <property type="molecule type" value="Genomic_DNA"/>
</dbReference>
<gene>
    <name evidence="3" type="ORF">SAMN05216548_10171</name>
</gene>
<feature type="transmembrane region" description="Helical" evidence="1">
    <location>
        <begin position="239"/>
        <end position="256"/>
    </location>
</feature>
<keyword evidence="1" id="KW-0812">Transmembrane</keyword>
<dbReference type="PANTHER" id="PTHR23028:SF134">
    <property type="entry name" value="PUTATIVE (AFU_ORTHOLOGUE AFUA_4G08520)-RELATED"/>
    <property type="match status" value="1"/>
</dbReference>
<feature type="transmembrane region" description="Helical" evidence="1">
    <location>
        <begin position="276"/>
        <end position="296"/>
    </location>
</feature>
<dbReference type="GO" id="GO:0016787">
    <property type="term" value="F:hydrolase activity"/>
    <property type="evidence" value="ECO:0007669"/>
    <property type="project" value="UniProtKB-KW"/>
</dbReference>
<feature type="transmembrane region" description="Helical" evidence="1">
    <location>
        <begin position="308"/>
        <end position="335"/>
    </location>
</feature>
<feature type="transmembrane region" description="Helical" evidence="1">
    <location>
        <begin position="12"/>
        <end position="31"/>
    </location>
</feature>